<dbReference type="InterPro" id="IPR001279">
    <property type="entry name" value="Metallo-B-lactamas"/>
</dbReference>
<evidence type="ECO:0000256" key="1">
    <source>
        <dbReference type="ARBA" id="ARBA00022801"/>
    </source>
</evidence>
<protein>
    <submittedName>
        <fullName evidence="4">MBL fold metallo-hydrolase</fullName>
    </submittedName>
</protein>
<evidence type="ECO:0000259" key="2">
    <source>
        <dbReference type="SMART" id="SM00849"/>
    </source>
</evidence>
<dbReference type="OrthoDB" id="3204284at2"/>
<dbReference type="Proteomes" id="UP000254236">
    <property type="component" value="Chromosome"/>
</dbReference>
<dbReference type="AlphaFoldDB" id="A0A345YP59"/>
<organism evidence="4 6">
    <name type="scientific">Brachybacterium saurashtrense</name>
    <dbReference type="NCBI Taxonomy" id="556288"/>
    <lineage>
        <taxon>Bacteria</taxon>
        <taxon>Bacillati</taxon>
        <taxon>Actinomycetota</taxon>
        <taxon>Actinomycetes</taxon>
        <taxon>Micrococcales</taxon>
        <taxon>Dermabacteraceae</taxon>
        <taxon>Brachybacterium</taxon>
    </lineage>
</organism>
<evidence type="ECO:0000313" key="6">
    <source>
        <dbReference type="Proteomes" id="UP000282185"/>
    </source>
</evidence>
<sequence>MKYTHVRNATALLTIGGTRILVDPMLGAKGSSVSAPTTVDNHSRNPLVDLVTPLGDLLDVDAVLVTHTHPDHWDGAAAALLDRELPIFAQNGGDADAFAQVGFTDVRIVDGSLPFGDVTITRTRAQHGSDEVLARWGEMMGQVSGYVLATDGEPTVYIAGDAVWTADIADELHTHRPDVTVLNTGEARWADGSKIIMGAVDVAEVHNAAPGTQIVAVHMEALNHCVVTREDVRRVAEAGGFADCVFTPVDGETLVF</sequence>
<accession>A0A345YP59</accession>
<dbReference type="InterPro" id="IPR036866">
    <property type="entry name" value="RibonucZ/Hydroxyglut_hydro"/>
</dbReference>
<keyword evidence="1" id="KW-0378">Hydrolase</keyword>
<dbReference type="RefSeq" id="WP_115413459.1">
    <property type="nucleotide sequence ID" value="NZ_CP031356.1"/>
</dbReference>
<dbReference type="KEGG" id="bsau:DWV08_08885"/>
<dbReference type="EMBL" id="CP031356">
    <property type="protein sequence ID" value="AXK45711.1"/>
    <property type="molecule type" value="Genomic_DNA"/>
</dbReference>
<reference evidence="3 5" key="1">
    <citation type="submission" date="2018-07" db="EMBL/GenBank/DDBJ databases">
        <title>Brachybacterium saurashtrense DSM 23186 genome sequence.</title>
        <authorList>
            <person name="Guo L."/>
        </authorList>
    </citation>
    <scope>NUCLEOTIDE SEQUENCE [LARGE SCALE GENOMIC DNA]</scope>
    <source>
        <strain evidence="3 5">DSM 23186</strain>
    </source>
</reference>
<dbReference type="Pfam" id="PF12706">
    <property type="entry name" value="Lactamase_B_2"/>
    <property type="match status" value="1"/>
</dbReference>
<proteinExistence type="predicted"/>
<feature type="domain" description="Metallo-beta-lactamase" evidence="2">
    <location>
        <begin position="6"/>
        <end position="200"/>
    </location>
</feature>
<gene>
    <name evidence="3" type="ORF">DWV08_08885</name>
    <name evidence="4" type="ORF">DXU92_00630</name>
</gene>
<evidence type="ECO:0000313" key="5">
    <source>
        <dbReference type="Proteomes" id="UP000254236"/>
    </source>
</evidence>
<evidence type="ECO:0000313" key="3">
    <source>
        <dbReference type="EMBL" id="AXK45711.1"/>
    </source>
</evidence>
<dbReference type="InterPro" id="IPR050114">
    <property type="entry name" value="UPF0173_UPF0282_UlaG_hydrolase"/>
</dbReference>
<dbReference type="Proteomes" id="UP000282185">
    <property type="component" value="Unassembled WGS sequence"/>
</dbReference>
<evidence type="ECO:0000313" key="4">
    <source>
        <dbReference type="EMBL" id="RRR24729.1"/>
    </source>
</evidence>
<dbReference type="SMART" id="SM00849">
    <property type="entry name" value="Lactamase_B"/>
    <property type="match status" value="1"/>
</dbReference>
<dbReference type="PANTHER" id="PTHR43546">
    <property type="entry name" value="UPF0173 METAL-DEPENDENT HYDROLASE MJ1163-RELATED"/>
    <property type="match status" value="1"/>
</dbReference>
<dbReference type="SUPFAM" id="SSF56281">
    <property type="entry name" value="Metallo-hydrolase/oxidoreductase"/>
    <property type="match status" value="1"/>
</dbReference>
<dbReference type="EMBL" id="QSWH01000001">
    <property type="protein sequence ID" value="RRR24729.1"/>
    <property type="molecule type" value="Genomic_DNA"/>
</dbReference>
<dbReference type="PANTHER" id="PTHR43546:SF9">
    <property type="entry name" value="L-ASCORBATE-6-PHOSPHATE LACTONASE ULAG-RELATED"/>
    <property type="match status" value="1"/>
</dbReference>
<dbReference type="GO" id="GO:0016787">
    <property type="term" value="F:hydrolase activity"/>
    <property type="evidence" value="ECO:0007669"/>
    <property type="project" value="UniProtKB-KW"/>
</dbReference>
<reference evidence="4 6" key="2">
    <citation type="submission" date="2018-08" db="EMBL/GenBank/DDBJ databases">
        <title>Brachybacterium saurashtrense DSM 23186.</title>
        <authorList>
            <person name="Li Y."/>
        </authorList>
    </citation>
    <scope>NUCLEOTIDE SEQUENCE [LARGE SCALE GENOMIC DNA]</scope>
    <source>
        <strain evidence="4 6">DSM 23186</strain>
    </source>
</reference>
<dbReference type="Gene3D" id="3.60.15.10">
    <property type="entry name" value="Ribonuclease Z/Hydroxyacylglutathione hydrolase-like"/>
    <property type="match status" value="1"/>
</dbReference>
<name>A0A345YP59_9MICO</name>
<keyword evidence="5" id="KW-1185">Reference proteome</keyword>